<keyword evidence="4" id="KW-0325">Glycoprotein</keyword>
<feature type="region of interest" description="Disordered" evidence="5">
    <location>
        <begin position="265"/>
        <end position="370"/>
    </location>
</feature>
<dbReference type="AlphaFoldDB" id="A0A6G1QUE9"/>
<reference evidence="9 10" key="1">
    <citation type="submission" date="2019-02" db="EMBL/GenBank/DDBJ databases">
        <title>Opniocepnalus argus genome.</title>
        <authorList>
            <person name="Zhou C."/>
            <person name="Xiao S."/>
        </authorList>
    </citation>
    <scope>NUCLEOTIDE SEQUENCE [LARGE SCALE GENOMIC DNA]</scope>
    <source>
        <strain evidence="9">OARG1902GOOAL</strain>
        <tissue evidence="9">Muscle</tissue>
    </source>
</reference>
<keyword evidence="6" id="KW-1133">Transmembrane helix</keyword>
<feature type="transmembrane region" description="Helical" evidence="6">
    <location>
        <begin position="221"/>
        <end position="246"/>
    </location>
</feature>
<dbReference type="InterPro" id="IPR036179">
    <property type="entry name" value="Ig-like_dom_sf"/>
</dbReference>
<gene>
    <name evidence="9" type="ORF">EXN66_Car021924</name>
</gene>
<keyword evidence="10" id="KW-1185">Reference proteome</keyword>
<dbReference type="PANTHER" id="PTHR12080:SF48">
    <property type="entry name" value="IMMUNOGLOBULIN SUBTYPE DOMAIN-CONTAINING PROTEIN"/>
    <property type="match status" value="1"/>
</dbReference>
<dbReference type="GO" id="GO:0016020">
    <property type="term" value="C:membrane"/>
    <property type="evidence" value="ECO:0007669"/>
    <property type="project" value="UniProtKB-SubCell"/>
</dbReference>
<evidence type="ECO:0000259" key="8">
    <source>
        <dbReference type="PROSITE" id="PS50835"/>
    </source>
</evidence>
<reference evidence="10" key="2">
    <citation type="submission" date="2019-02" db="EMBL/GenBank/DDBJ databases">
        <title>Opniocepnalus argus Var Kimnra genome.</title>
        <authorList>
            <person name="Zhou C."/>
            <person name="Xiao S."/>
        </authorList>
    </citation>
    <scope>NUCLEOTIDE SEQUENCE [LARGE SCALE GENOMIC DNA]</scope>
</reference>
<dbReference type="PROSITE" id="PS50835">
    <property type="entry name" value="IG_LIKE"/>
    <property type="match status" value="1"/>
</dbReference>
<dbReference type="PROSITE" id="PS51257">
    <property type="entry name" value="PROKAR_LIPOPROTEIN"/>
    <property type="match status" value="1"/>
</dbReference>
<sequence>MSRMATRMAAVSTITLLLLSCSVITSTGSSDKCDGYVVTGGEYLVQLKIKDPSSVTLKWLLNNTVIFQRRKGLKVVTGKQDDVDNNGSLKLKNVQKTMAGKYSPQVYEEDGTLLPGLKDINLCVLDPVAKPTVTLSCSKDKSKITFSCSNVKATDNSVEWLMNEKVLKEKGTSITKDAKQVENDSFRCNISNPASSAISDSVKQKCFTSPLIPERLFGVSIWIFVGCGAGIVLLLIIIVIVCCIYARRKKKTIKMDEEELRLGWTSEQQQQQQLHHHHHHHPPHQQHQHHQHNHPPDHHHHHQQQPAGHTGPRQHRSKQHREARPRAPEPSNGRPQPSPRRNAEGPRPVVDNDDEQPPPLPQPRKKTPKV</sequence>
<feature type="domain" description="Ig-like" evidence="8">
    <location>
        <begin position="131"/>
        <end position="199"/>
    </location>
</feature>
<feature type="signal peptide" evidence="7">
    <location>
        <begin position="1"/>
        <end position="29"/>
    </location>
</feature>
<keyword evidence="2 7" id="KW-0732">Signal</keyword>
<dbReference type="InterPro" id="IPR015631">
    <property type="entry name" value="CD2/SLAM_rcpt"/>
</dbReference>
<evidence type="ECO:0000313" key="10">
    <source>
        <dbReference type="Proteomes" id="UP000503349"/>
    </source>
</evidence>
<feature type="compositionally biased region" description="Basic residues" evidence="5">
    <location>
        <begin position="274"/>
        <end position="303"/>
    </location>
</feature>
<dbReference type="Proteomes" id="UP000503349">
    <property type="component" value="Chromosome 23"/>
</dbReference>
<accession>A0A6G1QUE9</accession>
<feature type="chain" id="PRO_5026007428" evidence="7">
    <location>
        <begin position="30"/>
        <end position="370"/>
    </location>
</feature>
<evidence type="ECO:0000256" key="1">
    <source>
        <dbReference type="ARBA" id="ARBA00004370"/>
    </source>
</evidence>
<dbReference type="OrthoDB" id="8963224at2759"/>
<evidence type="ECO:0000256" key="5">
    <source>
        <dbReference type="SAM" id="MobiDB-lite"/>
    </source>
</evidence>
<keyword evidence="6" id="KW-0812">Transmembrane</keyword>
<organism evidence="9 10">
    <name type="scientific">Channa argus</name>
    <name type="common">Northern snakehead</name>
    <name type="synonym">Ophicephalus argus</name>
    <dbReference type="NCBI Taxonomy" id="215402"/>
    <lineage>
        <taxon>Eukaryota</taxon>
        <taxon>Metazoa</taxon>
        <taxon>Chordata</taxon>
        <taxon>Craniata</taxon>
        <taxon>Vertebrata</taxon>
        <taxon>Euteleostomi</taxon>
        <taxon>Actinopterygii</taxon>
        <taxon>Neopterygii</taxon>
        <taxon>Teleostei</taxon>
        <taxon>Neoteleostei</taxon>
        <taxon>Acanthomorphata</taxon>
        <taxon>Anabantaria</taxon>
        <taxon>Anabantiformes</taxon>
        <taxon>Channoidei</taxon>
        <taxon>Channidae</taxon>
        <taxon>Channa</taxon>
    </lineage>
</organism>
<dbReference type="InterPro" id="IPR007110">
    <property type="entry name" value="Ig-like_dom"/>
</dbReference>
<dbReference type="InterPro" id="IPR013783">
    <property type="entry name" value="Ig-like_fold"/>
</dbReference>
<dbReference type="SUPFAM" id="SSF48726">
    <property type="entry name" value="Immunoglobulin"/>
    <property type="match status" value="1"/>
</dbReference>
<evidence type="ECO:0000256" key="3">
    <source>
        <dbReference type="ARBA" id="ARBA00023136"/>
    </source>
</evidence>
<keyword evidence="3 6" id="KW-0472">Membrane</keyword>
<dbReference type="EMBL" id="CM015734">
    <property type="protein sequence ID" value="KAF3706232.1"/>
    <property type="molecule type" value="Genomic_DNA"/>
</dbReference>
<evidence type="ECO:0000256" key="4">
    <source>
        <dbReference type="ARBA" id="ARBA00023180"/>
    </source>
</evidence>
<evidence type="ECO:0000256" key="7">
    <source>
        <dbReference type="SAM" id="SignalP"/>
    </source>
</evidence>
<comment type="subcellular location">
    <subcellularLocation>
        <location evidence="1">Membrane</location>
    </subcellularLocation>
</comment>
<evidence type="ECO:0000313" key="9">
    <source>
        <dbReference type="EMBL" id="KAF3706232.1"/>
    </source>
</evidence>
<dbReference type="Gene3D" id="2.60.40.10">
    <property type="entry name" value="Immunoglobulins"/>
    <property type="match status" value="2"/>
</dbReference>
<evidence type="ECO:0000256" key="6">
    <source>
        <dbReference type="SAM" id="Phobius"/>
    </source>
</evidence>
<proteinExistence type="predicted"/>
<protein>
    <submittedName>
        <fullName evidence="9">T-cell surface antigen CD2</fullName>
    </submittedName>
</protein>
<name>A0A6G1QUE9_CHAAH</name>
<evidence type="ECO:0000256" key="2">
    <source>
        <dbReference type="ARBA" id="ARBA00022729"/>
    </source>
</evidence>
<dbReference type="PANTHER" id="PTHR12080">
    <property type="entry name" value="SIGNALING LYMPHOCYTIC ACTIVATION MOLECULE"/>
    <property type="match status" value="1"/>
</dbReference>